<dbReference type="GO" id="GO:0008381">
    <property type="term" value="F:mechanosensitive monoatomic ion channel activity"/>
    <property type="evidence" value="ECO:0007669"/>
    <property type="project" value="InterPro"/>
</dbReference>
<keyword evidence="12" id="KW-1185">Reference proteome</keyword>
<dbReference type="GO" id="GO:0005886">
    <property type="term" value="C:plasma membrane"/>
    <property type="evidence" value="ECO:0007669"/>
    <property type="project" value="UniProtKB-SubCell"/>
</dbReference>
<gene>
    <name evidence="11" type="ORF">THIAE_07040</name>
</gene>
<evidence type="ECO:0000256" key="7">
    <source>
        <dbReference type="RuleBase" id="RU369025"/>
    </source>
</evidence>
<reference evidence="11 12" key="1">
    <citation type="submission" date="2013-12" db="EMBL/GenBank/DDBJ databases">
        <authorList>
            <consortium name="DOE Joint Genome Institute"/>
            <person name="Kappler U."/>
            <person name="Huntemann M."/>
            <person name="Han J."/>
            <person name="Chen A."/>
            <person name="Kyrpides N."/>
            <person name="Mavromatis K."/>
            <person name="Markowitz V."/>
            <person name="Palaniappan K."/>
            <person name="Ivanova N."/>
            <person name="Schaumberg A."/>
            <person name="Pati A."/>
            <person name="Liolios K."/>
            <person name="Nordberg H.P."/>
            <person name="Cantor M.N."/>
            <person name="Hua S.X."/>
            <person name="Woyke T."/>
        </authorList>
    </citation>
    <scope>NUCLEOTIDE SEQUENCE [LARGE SCALE GENOMIC DNA]</scope>
    <source>
        <strain evidence="12">AL2</strain>
    </source>
</reference>
<feature type="domain" description="Mechanosensitive ion channel MscS" evidence="8">
    <location>
        <begin position="178"/>
        <end position="245"/>
    </location>
</feature>
<sequence length="366" mass="40687">METWLGSIGITHPILLAVGYLLIAVVAAWTINLAITLGPKRWAIQKNREILVFALTHIRLPIMVSVVFIAISTIMNLQFNLPEELLLYSNRILTSINILIWGQFIYRASQFGLKLQSTRQQEGSFIRPQTLPVLDNLSAVLIILVVVYLLFLTWNINMTAWLASAGVIGIAVGFAARDTLANILSGLFIMADSPFKIGDYIVVDGTDRGKVTQIGLRSTRILTRDDVEINIPNSVLANGKVVNQSSGRFVSMRMSVNVGVSYDSDIDQVRQILLEIAQADPQVLQDPVPVVRFMGFGASSLDFSLRVWIADPEIRSRVLDSLNTTIFKRFQQAGIEIPYSKHDLYIKSMPAGLQDSLNPSRSETKE</sequence>
<dbReference type="STRING" id="717772.THIAE_07040"/>
<name>W0DX35_9GAMM</name>
<feature type="transmembrane region" description="Helical" evidence="7">
    <location>
        <begin position="50"/>
        <end position="72"/>
    </location>
</feature>
<accession>W0DX35</accession>
<dbReference type="OrthoDB" id="9799209at2"/>
<feature type="transmembrane region" description="Helical" evidence="7">
    <location>
        <begin position="130"/>
        <end position="152"/>
    </location>
</feature>
<evidence type="ECO:0000256" key="5">
    <source>
        <dbReference type="ARBA" id="ARBA00022989"/>
    </source>
</evidence>
<keyword evidence="3" id="KW-1003">Cell membrane</keyword>
<protein>
    <recommendedName>
        <fullName evidence="7">Small-conductance mechanosensitive channel</fullName>
    </recommendedName>
</protein>
<comment type="subunit">
    <text evidence="7">Homoheptamer.</text>
</comment>
<dbReference type="Gene3D" id="3.30.70.100">
    <property type="match status" value="1"/>
</dbReference>
<dbReference type="Gene3D" id="1.10.287.1260">
    <property type="match status" value="1"/>
</dbReference>
<dbReference type="AlphaFoldDB" id="W0DX35"/>
<dbReference type="SUPFAM" id="SSF82861">
    <property type="entry name" value="Mechanosensitive channel protein MscS (YggB), transmembrane region"/>
    <property type="match status" value="1"/>
</dbReference>
<comment type="similarity">
    <text evidence="2 7">Belongs to the MscS (TC 1.A.23) family.</text>
</comment>
<comment type="subcellular location">
    <subcellularLocation>
        <location evidence="7">Cell inner membrane</location>
        <topology evidence="7">Multi-pass membrane protein</topology>
    </subcellularLocation>
    <subcellularLocation>
        <location evidence="1">Cell membrane</location>
        <topology evidence="1">Multi-pass membrane protein</topology>
    </subcellularLocation>
</comment>
<evidence type="ECO:0000256" key="1">
    <source>
        <dbReference type="ARBA" id="ARBA00004651"/>
    </source>
</evidence>
<dbReference type="InterPro" id="IPR011014">
    <property type="entry name" value="MscS_channel_TM-2"/>
</dbReference>
<dbReference type="RefSeq" id="WP_006461084.1">
    <property type="nucleotide sequence ID" value="NZ_CP007030.1"/>
</dbReference>
<dbReference type="InterPro" id="IPR011066">
    <property type="entry name" value="MscS_channel_C_sf"/>
</dbReference>
<evidence type="ECO:0000259" key="10">
    <source>
        <dbReference type="Pfam" id="PF21088"/>
    </source>
</evidence>
<evidence type="ECO:0000313" key="11">
    <source>
        <dbReference type="EMBL" id="AHF01544.1"/>
    </source>
</evidence>
<evidence type="ECO:0000256" key="3">
    <source>
        <dbReference type="ARBA" id="ARBA00022475"/>
    </source>
</evidence>
<keyword evidence="5 7" id="KW-1133">Transmembrane helix</keyword>
<dbReference type="InterPro" id="IPR049278">
    <property type="entry name" value="MS_channel_C"/>
</dbReference>
<dbReference type="InterPro" id="IPR006685">
    <property type="entry name" value="MscS_channel_2nd"/>
</dbReference>
<dbReference type="PANTHER" id="PTHR30221">
    <property type="entry name" value="SMALL-CONDUCTANCE MECHANOSENSITIVE CHANNEL"/>
    <property type="match status" value="1"/>
</dbReference>
<dbReference type="Gene3D" id="2.30.30.60">
    <property type="match status" value="1"/>
</dbReference>
<dbReference type="Pfam" id="PF00924">
    <property type="entry name" value="MS_channel_2nd"/>
    <property type="match status" value="1"/>
</dbReference>
<dbReference type="SUPFAM" id="SSF50182">
    <property type="entry name" value="Sm-like ribonucleoproteins"/>
    <property type="match status" value="1"/>
</dbReference>
<dbReference type="PANTHER" id="PTHR30221:SF1">
    <property type="entry name" value="SMALL-CONDUCTANCE MECHANOSENSITIVE CHANNEL"/>
    <property type="match status" value="1"/>
</dbReference>
<dbReference type="Proteomes" id="UP000005380">
    <property type="component" value="Chromosome"/>
</dbReference>
<feature type="domain" description="Mechanosensitive ion channel MscS C-terminal" evidence="9">
    <location>
        <begin position="256"/>
        <end position="337"/>
    </location>
</feature>
<feature type="transmembrane region" description="Helical" evidence="7">
    <location>
        <begin position="158"/>
        <end position="176"/>
    </location>
</feature>
<dbReference type="EMBL" id="CP007030">
    <property type="protein sequence ID" value="AHF01544.1"/>
    <property type="molecule type" value="Genomic_DNA"/>
</dbReference>
<dbReference type="InParanoid" id="W0DX35"/>
<evidence type="ECO:0000256" key="4">
    <source>
        <dbReference type="ARBA" id="ARBA00022692"/>
    </source>
</evidence>
<dbReference type="Pfam" id="PF21088">
    <property type="entry name" value="MS_channel_1st"/>
    <property type="match status" value="1"/>
</dbReference>
<dbReference type="InterPro" id="IPR023408">
    <property type="entry name" value="MscS_beta-dom_sf"/>
</dbReference>
<dbReference type="Pfam" id="PF21082">
    <property type="entry name" value="MS_channel_3rd"/>
    <property type="match status" value="1"/>
</dbReference>
<organism evidence="11 12">
    <name type="scientific">Thiomicrospira aerophila AL3</name>
    <dbReference type="NCBI Taxonomy" id="717772"/>
    <lineage>
        <taxon>Bacteria</taxon>
        <taxon>Pseudomonadati</taxon>
        <taxon>Pseudomonadota</taxon>
        <taxon>Gammaproteobacteria</taxon>
        <taxon>Thiotrichales</taxon>
        <taxon>Piscirickettsiaceae</taxon>
        <taxon>Thiomicrospira</taxon>
    </lineage>
</organism>
<dbReference type="HOGENOM" id="CLU_037945_0_1_6"/>
<dbReference type="KEGG" id="tao:THIAE_07040"/>
<keyword evidence="6 7" id="KW-0472">Membrane</keyword>
<keyword evidence="7" id="KW-0813">Transport</keyword>
<keyword evidence="7" id="KW-0406">Ion transport</keyword>
<evidence type="ECO:0000256" key="2">
    <source>
        <dbReference type="ARBA" id="ARBA00008017"/>
    </source>
</evidence>
<evidence type="ECO:0000259" key="8">
    <source>
        <dbReference type="Pfam" id="PF00924"/>
    </source>
</evidence>
<dbReference type="eggNOG" id="COG3264">
    <property type="taxonomic scope" value="Bacteria"/>
</dbReference>
<keyword evidence="7" id="KW-0997">Cell inner membrane</keyword>
<proteinExistence type="inferred from homology"/>
<keyword evidence="4 7" id="KW-0812">Transmembrane</keyword>
<evidence type="ECO:0000256" key="6">
    <source>
        <dbReference type="ARBA" id="ARBA00023136"/>
    </source>
</evidence>
<dbReference type="InterPro" id="IPR049142">
    <property type="entry name" value="MS_channel_1st"/>
</dbReference>
<keyword evidence="7" id="KW-0407">Ion channel</keyword>
<feature type="domain" description="Mechanosensitive ion channel transmembrane helices 2/3" evidence="10">
    <location>
        <begin position="136"/>
        <end position="176"/>
    </location>
</feature>
<evidence type="ECO:0000259" key="9">
    <source>
        <dbReference type="Pfam" id="PF21082"/>
    </source>
</evidence>
<dbReference type="InterPro" id="IPR045275">
    <property type="entry name" value="MscS_archaea/bacteria_type"/>
</dbReference>
<evidence type="ECO:0000313" key="12">
    <source>
        <dbReference type="Proteomes" id="UP000005380"/>
    </source>
</evidence>
<comment type="function">
    <text evidence="7">Mechanosensitive channel that participates in the regulation of osmotic pressure changes within the cell, opening in response to stretch forces in the membrane lipid bilayer, without the need for other proteins. Contributes to normal resistance to hypoosmotic shock. Forms an ion channel of 1.0 nanosiemens conductance with a slight preference for anions.</text>
</comment>
<dbReference type="InterPro" id="IPR010920">
    <property type="entry name" value="LSM_dom_sf"/>
</dbReference>
<feature type="transmembrane region" description="Helical" evidence="7">
    <location>
        <begin position="14"/>
        <end position="38"/>
    </location>
</feature>
<dbReference type="SUPFAM" id="SSF82689">
    <property type="entry name" value="Mechanosensitive channel protein MscS (YggB), C-terminal domain"/>
    <property type="match status" value="1"/>
</dbReference>